<name>A0AAP0S1Z1_LIQFO</name>
<dbReference type="GO" id="GO:0102158">
    <property type="term" value="F:very-long-chain (3R)-3-hydroxyacyl-CoA dehydratase activity"/>
    <property type="evidence" value="ECO:0007669"/>
    <property type="project" value="UniProtKB-EC"/>
</dbReference>
<evidence type="ECO:0000256" key="5">
    <source>
        <dbReference type="ARBA" id="ARBA00022516"/>
    </source>
</evidence>
<evidence type="ECO:0000256" key="13">
    <source>
        <dbReference type="ARBA" id="ARBA00036671"/>
    </source>
</evidence>
<comment type="similarity">
    <text evidence="3 14">Belongs to the very long-chain fatty acids dehydratase HACD family.</text>
</comment>
<reference evidence="15 16" key="1">
    <citation type="journal article" date="2024" name="Plant J.">
        <title>Genome sequences and population genomics reveal climatic adaptation and genomic divergence between two closely related sweetgum species.</title>
        <authorList>
            <person name="Xu W.Q."/>
            <person name="Ren C.Q."/>
            <person name="Zhang X.Y."/>
            <person name="Comes H.P."/>
            <person name="Liu X.H."/>
            <person name="Li Y.G."/>
            <person name="Kettle C.J."/>
            <person name="Jalonen R."/>
            <person name="Gaisberger H."/>
            <person name="Ma Y.Z."/>
            <person name="Qiu Y.X."/>
        </authorList>
    </citation>
    <scope>NUCLEOTIDE SEQUENCE [LARGE SCALE GENOMIC DNA]</scope>
    <source>
        <strain evidence="15">Hangzhou</strain>
    </source>
</reference>
<dbReference type="PANTHER" id="PTHR11035:SF3">
    <property type="entry name" value="VERY-LONG-CHAIN (3R)-3-HYDROXYACYL-COA DEHYDRATASE"/>
    <property type="match status" value="1"/>
</dbReference>
<keyword evidence="14" id="KW-0256">Endoplasmic reticulum</keyword>
<comment type="subcellular location">
    <subcellularLocation>
        <location evidence="14">Endoplasmic reticulum membrane</location>
        <topology evidence="14">Multi-pass membrane protein</topology>
    </subcellularLocation>
    <subcellularLocation>
        <location evidence="1">Membrane</location>
        <topology evidence="1">Multi-pass membrane protein</topology>
    </subcellularLocation>
</comment>
<protein>
    <recommendedName>
        <fullName evidence="4 14">Very-long-chain (3R)-3-hydroxyacyl-CoA dehydratase</fullName>
        <ecNumber evidence="4 14">4.2.1.134</ecNumber>
    </recommendedName>
</protein>
<organism evidence="15 16">
    <name type="scientific">Liquidambar formosana</name>
    <name type="common">Formosan gum</name>
    <dbReference type="NCBI Taxonomy" id="63359"/>
    <lineage>
        <taxon>Eukaryota</taxon>
        <taxon>Viridiplantae</taxon>
        <taxon>Streptophyta</taxon>
        <taxon>Embryophyta</taxon>
        <taxon>Tracheophyta</taxon>
        <taxon>Spermatophyta</taxon>
        <taxon>Magnoliopsida</taxon>
        <taxon>eudicotyledons</taxon>
        <taxon>Gunneridae</taxon>
        <taxon>Pentapetalae</taxon>
        <taxon>Saxifragales</taxon>
        <taxon>Altingiaceae</taxon>
        <taxon>Liquidambar</taxon>
    </lineage>
</organism>
<dbReference type="Proteomes" id="UP001415857">
    <property type="component" value="Unassembled WGS sequence"/>
</dbReference>
<dbReference type="Pfam" id="PF04387">
    <property type="entry name" value="PTPLA"/>
    <property type="match status" value="1"/>
</dbReference>
<gene>
    <name evidence="15" type="ORF">L1049_024724</name>
</gene>
<evidence type="ECO:0000256" key="2">
    <source>
        <dbReference type="ARBA" id="ARBA00005194"/>
    </source>
</evidence>
<sequence length="135" mass="15511">MLRLEVASIFSSQRRVGLGLHIGHQVFNLSTSSKAYSHQFQVLYFALRTLKESGHEHVYNAVERPLQFAQTAAVLEIIRYSFFGTKEALGFAPSWLLWLRYSTFLLLYPTGITSEVGLTYIALPYMKFWVLLSEE</sequence>
<dbReference type="GO" id="GO:0030148">
    <property type="term" value="P:sphingolipid biosynthetic process"/>
    <property type="evidence" value="ECO:0007669"/>
    <property type="project" value="TreeGrafter"/>
</dbReference>
<keyword evidence="11 14" id="KW-0275">Fatty acid biosynthesis</keyword>
<evidence type="ECO:0000256" key="10">
    <source>
        <dbReference type="ARBA" id="ARBA00023136"/>
    </source>
</evidence>
<comment type="catalytic activity">
    <reaction evidence="13 14">
        <text>a very-long-chain (3R)-3-hydroxyacyl-CoA = a very-long-chain (2E)-enoyl-CoA + H2O</text>
        <dbReference type="Rhea" id="RHEA:45812"/>
        <dbReference type="ChEBI" id="CHEBI:15377"/>
        <dbReference type="ChEBI" id="CHEBI:83728"/>
        <dbReference type="ChEBI" id="CHEBI:85440"/>
        <dbReference type="EC" id="4.2.1.134"/>
    </reaction>
</comment>
<dbReference type="InterPro" id="IPR007482">
    <property type="entry name" value="Tyr_Pase-like_PTPLA"/>
</dbReference>
<dbReference type="EMBL" id="JBBPBK010000005">
    <property type="protein sequence ID" value="KAK9285529.1"/>
    <property type="molecule type" value="Genomic_DNA"/>
</dbReference>
<keyword evidence="8" id="KW-1133">Transmembrane helix</keyword>
<evidence type="ECO:0000256" key="14">
    <source>
        <dbReference type="RuleBase" id="RU363109"/>
    </source>
</evidence>
<dbReference type="GO" id="GO:0005789">
    <property type="term" value="C:endoplasmic reticulum membrane"/>
    <property type="evidence" value="ECO:0007669"/>
    <property type="project" value="UniProtKB-SubCell"/>
</dbReference>
<evidence type="ECO:0000256" key="6">
    <source>
        <dbReference type="ARBA" id="ARBA00022692"/>
    </source>
</evidence>
<keyword evidence="10 14" id="KW-0472">Membrane</keyword>
<keyword evidence="7 14" id="KW-0276">Fatty acid metabolism</keyword>
<keyword evidence="12 14" id="KW-0456">Lyase</keyword>
<evidence type="ECO:0000313" key="15">
    <source>
        <dbReference type="EMBL" id="KAK9285529.1"/>
    </source>
</evidence>
<evidence type="ECO:0000256" key="12">
    <source>
        <dbReference type="ARBA" id="ARBA00023239"/>
    </source>
</evidence>
<keyword evidence="9 14" id="KW-0443">Lipid metabolism</keyword>
<evidence type="ECO:0000256" key="8">
    <source>
        <dbReference type="ARBA" id="ARBA00022989"/>
    </source>
</evidence>
<keyword evidence="5 14" id="KW-0444">Lipid biosynthesis</keyword>
<dbReference type="AlphaFoldDB" id="A0AAP0S1Z1"/>
<evidence type="ECO:0000256" key="1">
    <source>
        <dbReference type="ARBA" id="ARBA00004141"/>
    </source>
</evidence>
<evidence type="ECO:0000313" key="16">
    <source>
        <dbReference type="Proteomes" id="UP001415857"/>
    </source>
</evidence>
<evidence type="ECO:0000256" key="4">
    <source>
        <dbReference type="ARBA" id="ARBA00013122"/>
    </source>
</evidence>
<evidence type="ECO:0000256" key="9">
    <source>
        <dbReference type="ARBA" id="ARBA00023098"/>
    </source>
</evidence>
<dbReference type="PANTHER" id="PTHR11035">
    <property type="entry name" value="VERY-LONG-CHAIN (3R)-3-HYDROXYACYL-COA DEHYDRATASE"/>
    <property type="match status" value="1"/>
</dbReference>
<comment type="caution">
    <text evidence="15">The sequence shown here is derived from an EMBL/GenBank/DDBJ whole genome shotgun (WGS) entry which is preliminary data.</text>
</comment>
<proteinExistence type="inferred from homology"/>
<keyword evidence="16" id="KW-1185">Reference proteome</keyword>
<evidence type="ECO:0000256" key="7">
    <source>
        <dbReference type="ARBA" id="ARBA00022832"/>
    </source>
</evidence>
<keyword evidence="6" id="KW-0812">Transmembrane</keyword>
<comment type="function">
    <text evidence="14">Catalyzes the third of the four reactions of the long-chain fatty acids elongation cycle. This endoplasmic reticulum-bound enzymatic process, allows the addition of two carbons to the chain of long- and very long-chain fatty acids/VLCFAs per cycle. This enzyme catalyzes the dehydration of the 3-hydroxyacyl-CoA intermediate into trans-2,3-enoyl-CoA, within each cycle of fatty acid elongation. Thereby, it participates to the production of VLCFAs of different chain lengths that are involved in multiple biological processes as precursors of membrane lipids and lipid mediators.</text>
</comment>
<comment type="pathway">
    <text evidence="2 14">Lipid metabolism; fatty acid biosynthesis.</text>
</comment>
<accession>A0AAP0S1Z1</accession>
<dbReference type="EC" id="4.2.1.134" evidence="4 14"/>
<evidence type="ECO:0000256" key="3">
    <source>
        <dbReference type="ARBA" id="ARBA00007811"/>
    </source>
</evidence>
<dbReference type="GO" id="GO:0042761">
    <property type="term" value="P:very long-chain fatty acid biosynthetic process"/>
    <property type="evidence" value="ECO:0007669"/>
    <property type="project" value="TreeGrafter"/>
</dbReference>
<evidence type="ECO:0000256" key="11">
    <source>
        <dbReference type="ARBA" id="ARBA00023160"/>
    </source>
</evidence>
<dbReference type="GO" id="GO:0030497">
    <property type="term" value="P:fatty acid elongation"/>
    <property type="evidence" value="ECO:0007669"/>
    <property type="project" value="TreeGrafter"/>
</dbReference>